<dbReference type="AlphaFoldDB" id="A0A5C6U3Y8"/>
<dbReference type="Gene3D" id="1.10.10.10">
    <property type="entry name" value="Winged helix-like DNA-binding domain superfamily/Winged helix DNA-binding domain"/>
    <property type="match status" value="1"/>
</dbReference>
<dbReference type="EMBL" id="VOPW01000001">
    <property type="protein sequence ID" value="TXC67587.1"/>
    <property type="molecule type" value="Genomic_DNA"/>
</dbReference>
<gene>
    <name evidence="3" type="ORF">FSC37_21050</name>
</gene>
<evidence type="ECO:0000256" key="1">
    <source>
        <dbReference type="SAM" id="MobiDB-lite"/>
    </source>
</evidence>
<feature type="compositionally biased region" description="Basic residues" evidence="1">
    <location>
        <begin position="1"/>
        <end position="11"/>
    </location>
</feature>
<dbReference type="PANTHER" id="PTHR33164">
    <property type="entry name" value="TRANSCRIPTIONAL REGULATOR, MARR FAMILY"/>
    <property type="match status" value="1"/>
</dbReference>
<comment type="caution">
    <text evidence="3">The sequence shown here is derived from an EMBL/GenBank/DDBJ whole genome shotgun (WGS) entry which is preliminary data.</text>
</comment>
<dbReference type="GO" id="GO:0003700">
    <property type="term" value="F:DNA-binding transcription factor activity"/>
    <property type="evidence" value="ECO:0007669"/>
    <property type="project" value="InterPro"/>
</dbReference>
<dbReference type="InterPro" id="IPR036390">
    <property type="entry name" value="WH_DNA-bd_sf"/>
</dbReference>
<dbReference type="InterPro" id="IPR039422">
    <property type="entry name" value="MarR/SlyA-like"/>
</dbReference>
<protein>
    <submittedName>
        <fullName evidence="3">MarR family transcriptional regulator</fullName>
    </submittedName>
</protein>
<organism evidence="3 4">
    <name type="scientific">Piscinibacter aquaticus</name>
    <dbReference type="NCBI Taxonomy" id="392597"/>
    <lineage>
        <taxon>Bacteria</taxon>
        <taxon>Pseudomonadati</taxon>
        <taxon>Pseudomonadota</taxon>
        <taxon>Betaproteobacteria</taxon>
        <taxon>Burkholderiales</taxon>
        <taxon>Sphaerotilaceae</taxon>
        <taxon>Piscinibacter</taxon>
    </lineage>
</organism>
<sequence>MSSTRSRRRSVSPRDAGLGGDIGEPATRVLRRFRLVFNAVKTHFQQVERTAGLGGAQLWALSIIHARPGLGVSELARAMDVKQSTASNLVRALAERELVEVAREAADRRAVQLRVRPAGRKVLREAPGPFSGVLPQALASLDAQTLARLDADLAQVIAVLGVDAQGAKVPLGQ</sequence>
<proteinExistence type="predicted"/>
<accession>A0A5C6U3Y8</accession>
<evidence type="ECO:0000313" key="4">
    <source>
        <dbReference type="Proteomes" id="UP000321832"/>
    </source>
</evidence>
<feature type="region of interest" description="Disordered" evidence="1">
    <location>
        <begin position="1"/>
        <end position="20"/>
    </location>
</feature>
<dbReference type="Proteomes" id="UP000321832">
    <property type="component" value="Unassembled WGS sequence"/>
</dbReference>
<keyword evidence="4" id="KW-1185">Reference proteome</keyword>
<dbReference type="SUPFAM" id="SSF46785">
    <property type="entry name" value="Winged helix' DNA-binding domain"/>
    <property type="match status" value="1"/>
</dbReference>
<dbReference type="Pfam" id="PF12802">
    <property type="entry name" value="MarR_2"/>
    <property type="match status" value="1"/>
</dbReference>
<feature type="domain" description="HTH marR-type" evidence="2">
    <location>
        <begin position="26"/>
        <end position="158"/>
    </location>
</feature>
<dbReference type="InterPro" id="IPR000835">
    <property type="entry name" value="HTH_MarR-typ"/>
</dbReference>
<evidence type="ECO:0000313" key="3">
    <source>
        <dbReference type="EMBL" id="TXC67587.1"/>
    </source>
</evidence>
<reference evidence="3 4" key="1">
    <citation type="submission" date="2019-08" db="EMBL/GenBank/DDBJ databases">
        <authorList>
            <person name="Khan S.A."/>
            <person name="Jeon C.O."/>
            <person name="Jeong S.E."/>
        </authorList>
    </citation>
    <scope>NUCLEOTIDE SEQUENCE [LARGE SCALE GENOMIC DNA]</scope>
    <source>
        <strain evidence="4">IMCC1728</strain>
    </source>
</reference>
<dbReference type="InterPro" id="IPR036388">
    <property type="entry name" value="WH-like_DNA-bd_sf"/>
</dbReference>
<dbReference type="PANTHER" id="PTHR33164:SF43">
    <property type="entry name" value="HTH-TYPE TRANSCRIPTIONAL REPRESSOR YETL"/>
    <property type="match status" value="1"/>
</dbReference>
<dbReference type="GO" id="GO:0006950">
    <property type="term" value="P:response to stress"/>
    <property type="evidence" value="ECO:0007669"/>
    <property type="project" value="TreeGrafter"/>
</dbReference>
<evidence type="ECO:0000259" key="2">
    <source>
        <dbReference type="PROSITE" id="PS50995"/>
    </source>
</evidence>
<dbReference type="SMART" id="SM00347">
    <property type="entry name" value="HTH_MARR"/>
    <property type="match status" value="1"/>
</dbReference>
<name>A0A5C6U3Y8_9BURK</name>
<dbReference type="PROSITE" id="PS50995">
    <property type="entry name" value="HTH_MARR_2"/>
    <property type="match status" value="1"/>
</dbReference>